<dbReference type="SMART" id="SM00717">
    <property type="entry name" value="SANT"/>
    <property type="match status" value="1"/>
</dbReference>
<evidence type="ECO:0000256" key="7">
    <source>
        <dbReference type="SAM" id="MobiDB-lite"/>
    </source>
</evidence>
<feature type="region of interest" description="Disordered" evidence="7">
    <location>
        <begin position="1"/>
        <end position="61"/>
    </location>
</feature>
<dbReference type="Proteomes" id="UP001289374">
    <property type="component" value="Unassembled WGS sequence"/>
</dbReference>
<comment type="caution">
    <text evidence="9">The sequence shown here is derived from an EMBL/GenBank/DDBJ whole genome shotgun (WGS) entry which is preliminary data.</text>
</comment>
<evidence type="ECO:0000256" key="5">
    <source>
        <dbReference type="ARBA" id="ARBA00023163"/>
    </source>
</evidence>
<evidence type="ECO:0000256" key="1">
    <source>
        <dbReference type="ARBA" id="ARBA00004123"/>
    </source>
</evidence>
<dbReference type="Gene3D" id="1.10.10.60">
    <property type="entry name" value="Homeodomain-like"/>
    <property type="match status" value="1"/>
</dbReference>
<feature type="domain" description="Myb-like" evidence="8">
    <location>
        <begin position="84"/>
        <end position="142"/>
    </location>
</feature>
<dbReference type="GO" id="GO:0005634">
    <property type="term" value="C:nucleus"/>
    <property type="evidence" value="ECO:0007669"/>
    <property type="project" value="UniProtKB-SubCell"/>
</dbReference>
<dbReference type="AlphaFoldDB" id="A0AAE1WA73"/>
<dbReference type="PANTHER" id="PTHR21654">
    <property type="entry name" value="FI21293P1"/>
    <property type="match status" value="1"/>
</dbReference>
<reference evidence="9" key="1">
    <citation type="submission" date="2020-06" db="EMBL/GenBank/DDBJ databases">
        <authorList>
            <person name="Li T."/>
            <person name="Hu X."/>
            <person name="Zhang T."/>
            <person name="Song X."/>
            <person name="Zhang H."/>
            <person name="Dai N."/>
            <person name="Sheng W."/>
            <person name="Hou X."/>
            <person name="Wei L."/>
        </authorList>
    </citation>
    <scope>NUCLEOTIDE SEQUENCE</scope>
    <source>
        <strain evidence="9">K16</strain>
        <tissue evidence="9">Leaf</tissue>
    </source>
</reference>
<feature type="compositionally biased region" description="Gly residues" evidence="7">
    <location>
        <begin position="7"/>
        <end position="20"/>
    </location>
</feature>
<evidence type="ECO:0000313" key="10">
    <source>
        <dbReference type="Proteomes" id="UP001289374"/>
    </source>
</evidence>
<keyword evidence="4" id="KW-0238">DNA-binding</keyword>
<evidence type="ECO:0000256" key="2">
    <source>
        <dbReference type="ARBA" id="ARBA00022737"/>
    </source>
</evidence>
<evidence type="ECO:0000313" key="9">
    <source>
        <dbReference type="EMBL" id="KAK4389617.1"/>
    </source>
</evidence>
<dbReference type="GO" id="GO:0003677">
    <property type="term" value="F:DNA binding"/>
    <property type="evidence" value="ECO:0007669"/>
    <property type="project" value="UniProtKB-KW"/>
</dbReference>
<dbReference type="FunFam" id="1.10.10.60:FF:000061">
    <property type="entry name" value="Trihelix transcription factor GT-2"/>
    <property type="match status" value="1"/>
</dbReference>
<evidence type="ECO:0000256" key="4">
    <source>
        <dbReference type="ARBA" id="ARBA00023125"/>
    </source>
</evidence>
<keyword evidence="10" id="KW-1185">Reference proteome</keyword>
<keyword evidence="6" id="KW-0539">Nucleus</keyword>
<evidence type="ECO:0000256" key="6">
    <source>
        <dbReference type="ARBA" id="ARBA00023242"/>
    </source>
</evidence>
<dbReference type="GO" id="GO:0006355">
    <property type="term" value="P:regulation of DNA-templated transcription"/>
    <property type="evidence" value="ECO:0007669"/>
    <property type="project" value="UniProtKB-ARBA"/>
</dbReference>
<dbReference type="Pfam" id="PF13837">
    <property type="entry name" value="Myb_DNA-bind_4"/>
    <property type="match status" value="1"/>
</dbReference>
<keyword evidence="5" id="KW-0804">Transcription</keyword>
<proteinExistence type="predicted"/>
<accession>A0AAE1WA73</accession>
<dbReference type="PROSITE" id="PS50090">
    <property type="entry name" value="MYB_LIKE"/>
    <property type="match status" value="1"/>
</dbReference>
<keyword evidence="2" id="KW-0677">Repeat</keyword>
<name>A0AAE1WA73_9LAMI</name>
<dbReference type="PANTHER" id="PTHR21654:SF84">
    <property type="entry name" value="SI:DKEY-66I24.7"/>
    <property type="match status" value="1"/>
</dbReference>
<sequence>MQHQQQEGGGGPQSLGGYPQGQGQSAPPEVVISSDEHQKFGDLGIAEAASPISSRPPAPASIANNDFEEVIRETAEGVGGSSGNRWPRQETLALLQIRSEMDTAFRDATLKGPLWEQVSRKLAELGYKRSAKKCKEKFENVHKYYKRTKEGRAGRQDGKSYKFFSQLSPATAIPTIFFFPITHLRLLRPFNRKALLHADDQDEMKKMWKWKWCHQEEPPRDDWTSLRV</sequence>
<gene>
    <name evidence="9" type="ORF">Sango_2298700</name>
</gene>
<keyword evidence="3" id="KW-0805">Transcription regulation</keyword>
<dbReference type="EMBL" id="JACGWL010000013">
    <property type="protein sequence ID" value="KAK4389617.1"/>
    <property type="molecule type" value="Genomic_DNA"/>
</dbReference>
<dbReference type="InterPro" id="IPR044822">
    <property type="entry name" value="Myb_DNA-bind_4"/>
</dbReference>
<evidence type="ECO:0000256" key="3">
    <source>
        <dbReference type="ARBA" id="ARBA00023015"/>
    </source>
</evidence>
<dbReference type="InterPro" id="IPR001005">
    <property type="entry name" value="SANT/Myb"/>
</dbReference>
<reference evidence="9" key="2">
    <citation type="journal article" date="2024" name="Plant">
        <title>Genomic evolution and insights into agronomic trait innovations of Sesamum species.</title>
        <authorList>
            <person name="Miao H."/>
            <person name="Wang L."/>
            <person name="Qu L."/>
            <person name="Liu H."/>
            <person name="Sun Y."/>
            <person name="Le M."/>
            <person name="Wang Q."/>
            <person name="Wei S."/>
            <person name="Zheng Y."/>
            <person name="Lin W."/>
            <person name="Duan Y."/>
            <person name="Cao H."/>
            <person name="Xiong S."/>
            <person name="Wang X."/>
            <person name="Wei L."/>
            <person name="Li C."/>
            <person name="Ma Q."/>
            <person name="Ju M."/>
            <person name="Zhao R."/>
            <person name="Li G."/>
            <person name="Mu C."/>
            <person name="Tian Q."/>
            <person name="Mei H."/>
            <person name="Zhang T."/>
            <person name="Gao T."/>
            <person name="Zhang H."/>
        </authorList>
    </citation>
    <scope>NUCLEOTIDE SEQUENCE</scope>
    <source>
        <strain evidence="9">K16</strain>
    </source>
</reference>
<evidence type="ECO:0000259" key="8">
    <source>
        <dbReference type="PROSITE" id="PS50090"/>
    </source>
</evidence>
<organism evidence="9 10">
    <name type="scientific">Sesamum angolense</name>
    <dbReference type="NCBI Taxonomy" id="2727404"/>
    <lineage>
        <taxon>Eukaryota</taxon>
        <taxon>Viridiplantae</taxon>
        <taxon>Streptophyta</taxon>
        <taxon>Embryophyta</taxon>
        <taxon>Tracheophyta</taxon>
        <taxon>Spermatophyta</taxon>
        <taxon>Magnoliopsida</taxon>
        <taxon>eudicotyledons</taxon>
        <taxon>Gunneridae</taxon>
        <taxon>Pentapetalae</taxon>
        <taxon>asterids</taxon>
        <taxon>lamiids</taxon>
        <taxon>Lamiales</taxon>
        <taxon>Pedaliaceae</taxon>
        <taxon>Sesamum</taxon>
    </lineage>
</organism>
<dbReference type="CDD" id="cd12203">
    <property type="entry name" value="GT1"/>
    <property type="match status" value="1"/>
</dbReference>
<protein>
    <submittedName>
        <fullName evidence="9">Trihelix transcription factor GTL1</fullName>
    </submittedName>
</protein>
<comment type="subcellular location">
    <subcellularLocation>
        <location evidence="1">Nucleus</location>
    </subcellularLocation>
</comment>